<comment type="caution">
    <text evidence="9">Lacks conserved residue(s) required for the propagation of feature annotation.</text>
</comment>
<protein>
    <recommendedName>
        <fullName evidence="9">1-deoxy-D-xylulose 5-phosphate reductoisomerase</fullName>
        <shortName evidence="9">DXP reductoisomerase</shortName>
        <ecNumber evidence="9">1.1.1.267</ecNumber>
    </recommendedName>
    <alternativeName>
        <fullName evidence="9">1-deoxyxylulose-5-phosphate reductoisomerase</fullName>
    </alternativeName>
    <alternativeName>
        <fullName evidence="9">2-C-methyl-D-erythritol 4-phosphate synthase</fullName>
    </alternativeName>
</protein>
<keyword evidence="5 9" id="KW-0560">Oxidoreductase</keyword>
<dbReference type="Gene3D" id="3.40.50.720">
    <property type="entry name" value="NAD(P)-binding Rossmann-like Domain"/>
    <property type="match status" value="1"/>
</dbReference>
<dbReference type="InterPro" id="IPR013644">
    <property type="entry name" value="DXP_reductoisomerase_C"/>
</dbReference>
<evidence type="ECO:0000259" key="10">
    <source>
        <dbReference type="Pfam" id="PF02670"/>
    </source>
</evidence>
<dbReference type="GO" id="GO:0030145">
    <property type="term" value="F:manganese ion binding"/>
    <property type="evidence" value="ECO:0007669"/>
    <property type="project" value="TreeGrafter"/>
</dbReference>
<dbReference type="Proteomes" id="UP000231550">
    <property type="component" value="Unassembled WGS sequence"/>
</dbReference>
<comment type="caution">
    <text evidence="13">The sequence shown here is derived from an EMBL/GenBank/DDBJ whole genome shotgun (WGS) entry which is preliminary data.</text>
</comment>
<dbReference type="Pfam" id="PF08436">
    <property type="entry name" value="DXP_redisom_C"/>
    <property type="match status" value="1"/>
</dbReference>
<dbReference type="GO" id="GO:0030604">
    <property type="term" value="F:1-deoxy-D-xylulose-5-phosphate reductoisomerase activity"/>
    <property type="evidence" value="ECO:0007669"/>
    <property type="project" value="UniProtKB-UniRule"/>
</dbReference>
<dbReference type="UniPathway" id="UPA00056">
    <property type="reaction ID" value="UER00092"/>
</dbReference>
<evidence type="ECO:0000313" key="14">
    <source>
        <dbReference type="Proteomes" id="UP000231550"/>
    </source>
</evidence>
<evidence type="ECO:0000256" key="5">
    <source>
        <dbReference type="ARBA" id="ARBA00023002"/>
    </source>
</evidence>
<feature type="binding site" evidence="9">
    <location>
        <position position="208"/>
    </location>
    <ligand>
        <name>1-deoxy-D-xylulose 5-phosphate</name>
        <dbReference type="ChEBI" id="CHEBI:57792"/>
    </ligand>
</feature>
<feature type="binding site" evidence="9">
    <location>
        <position position="212"/>
    </location>
    <ligand>
        <name>1-deoxy-D-xylulose 5-phosphate</name>
        <dbReference type="ChEBI" id="CHEBI:57792"/>
    </ligand>
</feature>
<dbReference type="EMBL" id="PCVN01000001">
    <property type="protein sequence ID" value="PIQ74815.1"/>
    <property type="molecule type" value="Genomic_DNA"/>
</dbReference>
<proteinExistence type="inferred from homology"/>
<dbReference type="InterPro" id="IPR003821">
    <property type="entry name" value="DXP_reductoisomerase"/>
</dbReference>
<dbReference type="SUPFAM" id="SSF55347">
    <property type="entry name" value="Glyceraldehyde-3-phosphate dehydrogenase-like, C-terminal domain"/>
    <property type="match status" value="1"/>
</dbReference>
<evidence type="ECO:0000256" key="3">
    <source>
        <dbReference type="ARBA" id="ARBA00022723"/>
    </source>
</evidence>
<dbReference type="InterPro" id="IPR026877">
    <property type="entry name" value="DXPR_C"/>
</dbReference>
<accession>A0A2H0KU37</accession>
<sequence>MSQRKNILILGSTGNLGRQSLDILKSLPEYRVVGLTTNDNVFELQKQIKIFKPDFVVIADQEAGSRFKAGEHRVYIGEEWLSKAIEREKIDCVFNALSGVVGIESTLAAIRARKQILMANKESLVAAGEIIMKEAKRCGVEILPVDSEHSAIFQCLIGEEIEEVDEIILTCSGGYRGGEKNPQIDSLLKKSKWKMGRKITVDSATLMNKGLEVIEAQVLFGLLAKKIEVVIHPEAIVHSMVRFKDGSIKAQLGPTDMRLPILYALAYPERKGVPGKELSFSNLILNFKKPNIKKFPCLIFAYQAAKIGGTMPAVLVAADEIAVEYYLKNKIRLQDVPKIIKKIMDGHRNKHRDIKHPSLDEIFMVIKEIKKKTKEWIEQKYIRNRI</sequence>
<evidence type="ECO:0000256" key="2">
    <source>
        <dbReference type="ARBA" id="ARBA00006825"/>
    </source>
</evidence>
<feature type="binding site" evidence="9">
    <location>
        <position position="147"/>
    </location>
    <ligand>
        <name>1-deoxy-D-xylulose 5-phosphate</name>
        <dbReference type="ChEBI" id="CHEBI:57792"/>
    </ligand>
</feature>
<feature type="domain" description="DXP reductoisomerase C-terminal" evidence="12">
    <location>
        <begin position="252"/>
        <end position="371"/>
    </location>
</feature>
<dbReference type="SUPFAM" id="SSF51735">
    <property type="entry name" value="NAD(P)-binding Rossmann-fold domains"/>
    <property type="match status" value="1"/>
</dbReference>
<feature type="domain" description="1-deoxy-D-xylulose 5-phosphate reductoisomerase C-terminal" evidence="11">
    <location>
        <begin position="142"/>
        <end position="220"/>
    </location>
</feature>
<feature type="binding site" evidence="9">
    <location>
        <position position="196"/>
    </location>
    <ligand>
        <name>NADPH</name>
        <dbReference type="ChEBI" id="CHEBI:57783"/>
    </ligand>
</feature>
<dbReference type="SUPFAM" id="SSF69055">
    <property type="entry name" value="1-deoxy-D-xylulose-5-phosphate reductoisomerase, C-terminal domain"/>
    <property type="match status" value="1"/>
</dbReference>
<dbReference type="PANTHER" id="PTHR30525">
    <property type="entry name" value="1-DEOXY-D-XYLULOSE 5-PHOSPHATE REDUCTOISOMERASE"/>
    <property type="match status" value="1"/>
</dbReference>
<dbReference type="Pfam" id="PF13288">
    <property type="entry name" value="DXPR_C"/>
    <property type="match status" value="1"/>
</dbReference>
<evidence type="ECO:0000259" key="12">
    <source>
        <dbReference type="Pfam" id="PF13288"/>
    </source>
</evidence>
<dbReference type="NCBIfam" id="TIGR00243">
    <property type="entry name" value="Dxr"/>
    <property type="match status" value="1"/>
</dbReference>
<feature type="binding site" evidence="9">
    <location>
        <position position="13"/>
    </location>
    <ligand>
        <name>NADPH</name>
        <dbReference type="ChEBI" id="CHEBI:57783"/>
    </ligand>
</feature>
<comment type="similarity">
    <text evidence="2 9">Belongs to the DXR family.</text>
</comment>
<feature type="binding site" evidence="9">
    <location>
        <position position="209"/>
    </location>
    <ligand>
        <name>1-deoxy-D-xylulose 5-phosphate</name>
        <dbReference type="ChEBI" id="CHEBI:57792"/>
    </ligand>
</feature>
<feature type="binding site" evidence="9">
    <location>
        <position position="121"/>
    </location>
    <ligand>
        <name>1-deoxy-D-xylulose 5-phosphate</name>
        <dbReference type="ChEBI" id="CHEBI:57792"/>
    </ligand>
</feature>
<comment type="function">
    <text evidence="9">Catalyzes the NADPH-dependent rearrangement and reduction of 1-deoxy-D-xylulose-5-phosphate (DXP) to 2-C-methyl-D-erythritol 4-phosphate (MEP).</text>
</comment>
<keyword evidence="7 9" id="KW-0414">Isoprene biosynthesis</keyword>
<gene>
    <name evidence="9" type="primary">dxr</name>
    <name evidence="13" type="ORF">COV85_00040</name>
</gene>
<comment type="cofactor">
    <cofactor evidence="9">
        <name>Mg(2+)</name>
        <dbReference type="ChEBI" id="CHEBI:18420"/>
    </cofactor>
    <cofactor evidence="9">
        <name>Mn(2+)</name>
        <dbReference type="ChEBI" id="CHEBI:29035"/>
    </cofactor>
</comment>
<keyword evidence="6 9" id="KW-0464">Manganese</keyword>
<feature type="binding site" evidence="9">
    <location>
        <position position="148"/>
    </location>
    <ligand>
        <name>Mn(2+)</name>
        <dbReference type="ChEBI" id="CHEBI:29035"/>
    </ligand>
</feature>
<keyword evidence="4 9" id="KW-0521">NADP</keyword>
<evidence type="ECO:0000259" key="11">
    <source>
        <dbReference type="Pfam" id="PF08436"/>
    </source>
</evidence>
<feature type="binding site" evidence="9">
    <location>
        <position position="14"/>
    </location>
    <ligand>
        <name>NADPH</name>
        <dbReference type="ChEBI" id="CHEBI:57783"/>
    </ligand>
</feature>
<dbReference type="InterPro" id="IPR013512">
    <property type="entry name" value="DXP_reductoisomerase_N"/>
</dbReference>
<reference evidence="13 14" key="1">
    <citation type="submission" date="2017-09" db="EMBL/GenBank/DDBJ databases">
        <title>Depth-based differentiation of microbial function through sediment-hosted aquifers and enrichment of novel symbionts in the deep terrestrial subsurface.</title>
        <authorList>
            <person name="Probst A.J."/>
            <person name="Ladd B."/>
            <person name="Jarett J.K."/>
            <person name="Geller-Mcgrath D.E."/>
            <person name="Sieber C.M."/>
            <person name="Emerson J.B."/>
            <person name="Anantharaman K."/>
            <person name="Thomas B.C."/>
            <person name="Malmstrom R."/>
            <person name="Stieglmeier M."/>
            <person name="Klingl A."/>
            <person name="Woyke T."/>
            <person name="Ryan C.M."/>
            <person name="Banfield J.F."/>
        </authorList>
    </citation>
    <scope>NUCLEOTIDE SEQUENCE [LARGE SCALE GENOMIC DNA]</scope>
    <source>
        <strain evidence="13">CG11_big_fil_rev_8_21_14_0_20_44_10</strain>
    </source>
</reference>
<feature type="binding site" evidence="9">
    <location>
        <position position="148"/>
    </location>
    <ligand>
        <name>1-deoxy-D-xylulose 5-phosphate</name>
        <dbReference type="ChEBI" id="CHEBI:57792"/>
    </ligand>
</feature>
<feature type="binding site" evidence="9">
    <location>
        <position position="203"/>
    </location>
    <ligand>
        <name>1-deoxy-D-xylulose 5-phosphate</name>
        <dbReference type="ChEBI" id="CHEBI:57792"/>
    </ligand>
</feature>
<dbReference type="GO" id="GO:0016853">
    <property type="term" value="F:isomerase activity"/>
    <property type="evidence" value="ECO:0007669"/>
    <property type="project" value="UniProtKB-KW"/>
</dbReference>
<dbReference type="Pfam" id="PF02670">
    <property type="entry name" value="DXP_reductoisom"/>
    <property type="match status" value="1"/>
</dbReference>
<dbReference type="InterPro" id="IPR036291">
    <property type="entry name" value="NAD(P)-bd_dom_sf"/>
</dbReference>
<dbReference type="EC" id="1.1.1.267" evidence="9"/>
<evidence type="ECO:0000256" key="9">
    <source>
        <dbReference type="HAMAP-Rule" id="MF_00183"/>
    </source>
</evidence>
<feature type="binding site" evidence="9">
    <location>
        <position position="40"/>
    </location>
    <ligand>
        <name>NADPH</name>
        <dbReference type="ChEBI" id="CHEBI:57783"/>
    </ligand>
</feature>
<feature type="binding site" evidence="9">
    <location>
        <position position="122"/>
    </location>
    <ligand>
        <name>NADPH</name>
        <dbReference type="ChEBI" id="CHEBI:57783"/>
    </ligand>
</feature>
<evidence type="ECO:0000256" key="6">
    <source>
        <dbReference type="ARBA" id="ARBA00023211"/>
    </source>
</evidence>
<keyword evidence="9" id="KW-0460">Magnesium</keyword>
<dbReference type="PIRSF" id="PIRSF006205">
    <property type="entry name" value="Dxp_reductismrs"/>
    <property type="match status" value="1"/>
</dbReference>
<keyword evidence="13" id="KW-0413">Isomerase</keyword>
<comment type="pathway">
    <text evidence="1 9">Isoprenoid biosynthesis; isopentenyl diphosphate biosynthesis via DXP pathway; isopentenyl diphosphate from 1-deoxy-D-xylulose 5-phosphate: step 1/6.</text>
</comment>
<evidence type="ECO:0000256" key="4">
    <source>
        <dbReference type="ARBA" id="ARBA00022857"/>
    </source>
</evidence>
<evidence type="ECO:0000313" key="13">
    <source>
        <dbReference type="EMBL" id="PIQ74815.1"/>
    </source>
</evidence>
<feature type="binding site" evidence="9">
    <location>
        <position position="120"/>
    </location>
    <ligand>
        <name>NADPH</name>
        <dbReference type="ChEBI" id="CHEBI:57783"/>
    </ligand>
</feature>
<evidence type="ECO:0000256" key="1">
    <source>
        <dbReference type="ARBA" id="ARBA00005094"/>
    </source>
</evidence>
<name>A0A2H0KU37_9BACT</name>
<dbReference type="HAMAP" id="MF_00183">
    <property type="entry name" value="DXP_reductoisom"/>
    <property type="match status" value="1"/>
</dbReference>
<feature type="binding site" evidence="9">
    <location>
        <position position="212"/>
    </location>
    <ligand>
        <name>Mn(2+)</name>
        <dbReference type="ChEBI" id="CHEBI:29035"/>
    </ligand>
</feature>
<evidence type="ECO:0000256" key="8">
    <source>
        <dbReference type="ARBA" id="ARBA00048543"/>
    </source>
</evidence>
<feature type="binding site" evidence="9">
    <location>
        <position position="172"/>
    </location>
    <ligand>
        <name>1-deoxy-D-xylulose 5-phosphate</name>
        <dbReference type="ChEBI" id="CHEBI:57792"/>
    </ligand>
</feature>
<comment type="catalytic activity">
    <reaction evidence="8">
        <text>2-C-methyl-D-erythritol 4-phosphate + NADP(+) = 1-deoxy-D-xylulose 5-phosphate + NADPH + H(+)</text>
        <dbReference type="Rhea" id="RHEA:13717"/>
        <dbReference type="ChEBI" id="CHEBI:15378"/>
        <dbReference type="ChEBI" id="CHEBI:57783"/>
        <dbReference type="ChEBI" id="CHEBI:57792"/>
        <dbReference type="ChEBI" id="CHEBI:58262"/>
        <dbReference type="ChEBI" id="CHEBI:58349"/>
        <dbReference type="EC" id="1.1.1.267"/>
    </reaction>
    <physiologicalReaction direction="right-to-left" evidence="8">
        <dbReference type="Rhea" id="RHEA:13719"/>
    </physiologicalReaction>
</comment>
<keyword evidence="3 9" id="KW-0479">Metal-binding</keyword>
<organism evidence="13 14">
    <name type="scientific">Candidatus Portnoybacteria bacterium CG11_big_fil_rev_8_21_14_0_20_44_10</name>
    <dbReference type="NCBI Taxonomy" id="1974818"/>
    <lineage>
        <taxon>Bacteria</taxon>
        <taxon>Candidatus Portnoyibacteriota</taxon>
    </lineage>
</organism>
<dbReference type="AlphaFoldDB" id="A0A2H0KU37"/>
<dbReference type="GO" id="GO:0070402">
    <property type="term" value="F:NADPH binding"/>
    <property type="evidence" value="ECO:0007669"/>
    <property type="project" value="InterPro"/>
</dbReference>
<dbReference type="Gene3D" id="1.10.1740.10">
    <property type="match status" value="1"/>
</dbReference>
<evidence type="ECO:0000256" key="7">
    <source>
        <dbReference type="ARBA" id="ARBA00023229"/>
    </source>
</evidence>
<feature type="domain" description="1-deoxy-D-xylulose 5-phosphate reductoisomerase N-terminal" evidence="10">
    <location>
        <begin position="7"/>
        <end position="128"/>
    </location>
</feature>
<dbReference type="PANTHER" id="PTHR30525:SF0">
    <property type="entry name" value="1-DEOXY-D-XYLULOSE 5-PHOSPHATE REDUCTOISOMERASE, CHLOROPLASTIC"/>
    <property type="match status" value="1"/>
</dbReference>
<dbReference type="GO" id="GO:0051484">
    <property type="term" value="P:isopentenyl diphosphate biosynthetic process, methylerythritol 4-phosphate pathway involved in terpenoid biosynthetic process"/>
    <property type="evidence" value="ECO:0007669"/>
    <property type="project" value="UniProtKB-ARBA"/>
</dbReference>
<dbReference type="InterPro" id="IPR036169">
    <property type="entry name" value="DXPR_C_sf"/>
</dbReference>
<dbReference type="FunFam" id="3.40.50.720:FF:000045">
    <property type="entry name" value="1-deoxy-D-xylulose 5-phosphate reductoisomerase"/>
    <property type="match status" value="1"/>
</dbReference>
<feature type="binding site" evidence="9">
    <location>
        <position position="146"/>
    </location>
    <ligand>
        <name>Mn(2+)</name>
        <dbReference type="ChEBI" id="CHEBI:29035"/>
    </ligand>
</feature>